<evidence type="ECO:0000313" key="2">
    <source>
        <dbReference type="Proteomes" id="UP000287401"/>
    </source>
</evidence>
<comment type="caution">
    <text evidence="1">The sequence shown here is derived from an EMBL/GenBank/DDBJ whole genome shotgun (WGS) entry which is preliminary data.</text>
</comment>
<dbReference type="Proteomes" id="UP000287401">
    <property type="component" value="Unassembled WGS sequence"/>
</dbReference>
<dbReference type="AlphaFoldDB" id="A0A430BX50"/>
<name>A0A430BX50_SPHYA</name>
<proteinExistence type="predicted"/>
<organism evidence="1 2">
    <name type="scientific">Sphingobium yanoikuyae</name>
    <name type="common">Sphingomonas yanoikuyae</name>
    <dbReference type="NCBI Taxonomy" id="13690"/>
    <lineage>
        <taxon>Bacteria</taxon>
        <taxon>Pseudomonadati</taxon>
        <taxon>Pseudomonadota</taxon>
        <taxon>Alphaproteobacteria</taxon>
        <taxon>Sphingomonadales</taxon>
        <taxon>Sphingomonadaceae</taxon>
        <taxon>Sphingobium</taxon>
    </lineage>
</organism>
<accession>A0A430BX50</accession>
<dbReference type="EMBL" id="QRAL01000009">
    <property type="protein sequence ID" value="RSU57180.1"/>
    <property type="molecule type" value="Genomic_DNA"/>
</dbReference>
<reference evidence="1 2" key="1">
    <citation type="submission" date="2018-07" db="EMBL/GenBank/DDBJ databases">
        <title>Genomic and Epidemiologic Investigation of an Indolent Hospital Outbreak.</title>
        <authorList>
            <person name="Johnson R.C."/>
            <person name="Deming C."/>
            <person name="Conlan S."/>
            <person name="Zellmer C.J."/>
            <person name="Michelin A.V."/>
            <person name="Lee-Lin S."/>
            <person name="Thomas P.J."/>
            <person name="Park M."/>
            <person name="Weingarten R.A."/>
            <person name="Less J."/>
            <person name="Dekker J.P."/>
            <person name="Frank K.M."/>
            <person name="Musser K.A."/>
            <person name="Mcquiston J.R."/>
            <person name="Henderson D.K."/>
            <person name="Lau A.F."/>
            <person name="Palmore T.N."/>
            <person name="Segre J.A."/>
        </authorList>
    </citation>
    <scope>NUCLEOTIDE SEQUENCE [LARGE SCALE GENOMIC DNA]</scope>
    <source>
        <strain evidence="1 2">SK-NIH.Env6_1116</strain>
    </source>
</reference>
<protein>
    <submittedName>
        <fullName evidence="1">Uncharacterized protein</fullName>
    </submittedName>
</protein>
<sequence length="84" mass="8701">MTERTTSSFDPARRIYTVVPNDTVDLSPAPKALWVNVACTIDVMGDDGVQGSIVMPAAGPLPFAPKRVMTSSTAPAGAIKALVG</sequence>
<gene>
    <name evidence="1" type="ORF">DAH51_10230</name>
</gene>
<dbReference type="RefSeq" id="WP_125998184.1">
    <property type="nucleotide sequence ID" value="NZ_QRAL01000009.1"/>
</dbReference>
<evidence type="ECO:0000313" key="1">
    <source>
        <dbReference type="EMBL" id="RSU57180.1"/>
    </source>
</evidence>